<evidence type="ECO:0000259" key="1">
    <source>
        <dbReference type="Pfam" id="PF13462"/>
    </source>
</evidence>
<dbReference type="EMBL" id="NJGD01000078">
    <property type="protein sequence ID" value="PJR07598.1"/>
    <property type="molecule type" value="Genomic_DNA"/>
</dbReference>
<sequence>MVEIYAEKKAAKESRSIHQVREALFEIEPVNEDEVKALYEQFKDRIGMPYEQVKGKIQQELESRNRRAAVQKLVAKIKQDTGFESKLSEPEAPVLSMDLSDFPWKGNKNAEITVVEFADYNCGYCQRAKPEVDKFMKQYGDYVRMYYVDFPVTERGVPGSSTQTARGAYCAGKQN</sequence>
<feature type="domain" description="Thioredoxin-like fold" evidence="1">
    <location>
        <begin position="104"/>
        <end position="173"/>
    </location>
</feature>
<dbReference type="AlphaFoldDB" id="A0A2J0YT10"/>
<feature type="non-terminal residue" evidence="2">
    <location>
        <position position="175"/>
    </location>
</feature>
<comment type="caution">
    <text evidence="2">The sequence shown here is derived from an EMBL/GenBank/DDBJ whole genome shotgun (WGS) entry which is preliminary data.</text>
</comment>
<organism evidence="2 3">
    <name type="scientific">Rhizobium meliloti</name>
    <name type="common">Ensifer meliloti</name>
    <name type="synonym">Sinorhizobium meliloti</name>
    <dbReference type="NCBI Taxonomy" id="382"/>
    <lineage>
        <taxon>Bacteria</taxon>
        <taxon>Pseudomonadati</taxon>
        <taxon>Pseudomonadota</taxon>
        <taxon>Alphaproteobacteria</taxon>
        <taxon>Hyphomicrobiales</taxon>
        <taxon>Rhizobiaceae</taxon>
        <taxon>Sinorhizobium/Ensifer group</taxon>
        <taxon>Sinorhizobium</taxon>
    </lineage>
</organism>
<name>A0A2J0YT10_RHIML</name>
<dbReference type="Gene3D" id="1.10.4030.10">
    <property type="entry name" value="Porin chaperone SurA, peptide-binding domain"/>
    <property type="match status" value="1"/>
</dbReference>
<dbReference type="Proteomes" id="UP000231987">
    <property type="component" value="Unassembled WGS sequence"/>
</dbReference>
<evidence type="ECO:0000313" key="2">
    <source>
        <dbReference type="EMBL" id="PJR07598.1"/>
    </source>
</evidence>
<dbReference type="Gene3D" id="3.40.30.10">
    <property type="entry name" value="Glutaredoxin"/>
    <property type="match status" value="1"/>
</dbReference>
<dbReference type="Pfam" id="PF13462">
    <property type="entry name" value="Thioredoxin_4"/>
    <property type="match status" value="1"/>
</dbReference>
<gene>
    <name evidence="2" type="ORF">CEJ86_33375</name>
</gene>
<dbReference type="InterPro" id="IPR012336">
    <property type="entry name" value="Thioredoxin-like_fold"/>
</dbReference>
<evidence type="ECO:0000313" key="3">
    <source>
        <dbReference type="Proteomes" id="UP000231987"/>
    </source>
</evidence>
<accession>A0A2J0YT10</accession>
<reference evidence="2 3" key="1">
    <citation type="submission" date="2017-06" db="EMBL/GenBank/DDBJ databases">
        <title>Ensifer strains isolated from leguminous trees and herbs display diverse denitrification phenotypes with some acting as strong N2O sinks.</title>
        <authorList>
            <person name="Woliy K."/>
            <person name="Mania D."/>
            <person name="Bakken L.R."/>
            <person name="Frostegard A."/>
        </authorList>
    </citation>
    <scope>NUCLEOTIDE SEQUENCE [LARGE SCALE GENOMIC DNA]</scope>
    <source>
        <strain evidence="2 3">AC50a</strain>
    </source>
</reference>
<dbReference type="InterPro" id="IPR036249">
    <property type="entry name" value="Thioredoxin-like_sf"/>
</dbReference>
<dbReference type="SUPFAM" id="SSF52833">
    <property type="entry name" value="Thioredoxin-like"/>
    <property type="match status" value="1"/>
</dbReference>
<protein>
    <recommendedName>
        <fullName evidence="1">Thioredoxin-like fold domain-containing protein</fullName>
    </recommendedName>
</protein>
<proteinExistence type="predicted"/>
<dbReference type="RefSeq" id="WP_157813792.1">
    <property type="nucleotide sequence ID" value="NZ_NJGD01000078.1"/>
</dbReference>